<protein>
    <submittedName>
        <fullName evidence="2">Uncharacterized protein</fullName>
    </submittedName>
</protein>
<evidence type="ECO:0000256" key="1">
    <source>
        <dbReference type="SAM" id="Phobius"/>
    </source>
</evidence>
<accession>A0A078KME9</accession>
<feature type="transmembrane region" description="Helical" evidence="1">
    <location>
        <begin position="71"/>
        <end position="89"/>
    </location>
</feature>
<dbReference type="EMBL" id="LM995447">
    <property type="protein sequence ID" value="CDZ24866.1"/>
    <property type="molecule type" value="Genomic_DNA"/>
</dbReference>
<sequence length="113" mass="11836">MEAVLSLPINAIALDNEEMEYVDGGYSISKISNGYLIRLSSRECGDLSALIAGGTSVTTAIATVIPVAGPAIAAGLAAGFGLWGTYLWICSNHNGMYILANKSHVPFGFIIAW</sequence>
<dbReference type="Proteomes" id="UP000032431">
    <property type="component" value="Chromosome I"/>
</dbReference>
<dbReference type="OrthoDB" id="2108734at2"/>
<evidence type="ECO:0000313" key="2">
    <source>
        <dbReference type="EMBL" id="CDZ24866.1"/>
    </source>
</evidence>
<keyword evidence="1" id="KW-1133">Transmembrane helix</keyword>
<dbReference type="HOGENOM" id="CLU_2179230_0_0_9"/>
<reference evidence="3" key="1">
    <citation type="submission" date="2014-07" db="EMBL/GenBank/DDBJ databases">
        <authorList>
            <person name="Wibberg D."/>
        </authorList>
    </citation>
    <scope>NUCLEOTIDE SEQUENCE [LARGE SCALE GENOMIC DNA]</scope>
    <source>
        <strain evidence="3">DG5</strain>
    </source>
</reference>
<keyword evidence="1" id="KW-0472">Membrane</keyword>
<dbReference type="PATRIC" id="fig|29343.3.peg.1857"/>
<dbReference type="KEGG" id="ccel:CCDG5_1767"/>
<name>A0A078KME9_9FIRM</name>
<keyword evidence="1" id="KW-0812">Transmembrane</keyword>
<organism evidence="2 3">
    <name type="scientific">[Clostridium] cellulosi</name>
    <dbReference type="NCBI Taxonomy" id="29343"/>
    <lineage>
        <taxon>Bacteria</taxon>
        <taxon>Bacillati</taxon>
        <taxon>Bacillota</taxon>
        <taxon>Clostridia</taxon>
        <taxon>Eubacteriales</taxon>
        <taxon>Oscillospiraceae</taxon>
        <taxon>Oscillospiraceae incertae sedis</taxon>
    </lineage>
</organism>
<keyword evidence="3" id="KW-1185">Reference proteome</keyword>
<proteinExistence type="predicted"/>
<evidence type="ECO:0000313" key="3">
    <source>
        <dbReference type="Proteomes" id="UP000032431"/>
    </source>
</evidence>
<gene>
    <name evidence="2" type="ORF">CCDG5_1767</name>
</gene>
<dbReference type="AlphaFoldDB" id="A0A078KME9"/>